<dbReference type="AlphaFoldDB" id="A0A4V6A0Z5"/>
<organism evidence="2 3">
    <name type="scientific">Steinernema carpocapsae</name>
    <name type="common">Entomopathogenic nematode</name>
    <dbReference type="NCBI Taxonomy" id="34508"/>
    <lineage>
        <taxon>Eukaryota</taxon>
        <taxon>Metazoa</taxon>
        <taxon>Ecdysozoa</taxon>
        <taxon>Nematoda</taxon>
        <taxon>Chromadorea</taxon>
        <taxon>Rhabditida</taxon>
        <taxon>Tylenchina</taxon>
        <taxon>Panagrolaimomorpha</taxon>
        <taxon>Strongyloidoidea</taxon>
        <taxon>Steinernematidae</taxon>
        <taxon>Steinernema</taxon>
    </lineage>
</organism>
<comment type="caution">
    <text evidence="2">The sequence shown here is derived from an EMBL/GenBank/DDBJ whole genome shotgun (WGS) entry which is preliminary data.</text>
</comment>
<feature type="compositionally biased region" description="Gly residues" evidence="1">
    <location>
        <begin position="1"/>
        <end position="11"/>
    </location>
</feature>
<gene>
    <name evidence="2" type="ORF">L596_020638</name>
</gene>
<evidence type="ECO:0000313" key="2">
    <source>
        <dbReference type="EMBL" id="TKR73315.1"/>
    </source>
</evidence>
<keyword evidence="3" id="KW-1185">Reference proteome</keyword>
<accession>A0A4V6A0Z5</accession>
<sequence length="95" mass="10584">MGRAQGAGGGVEAEPEDELFRRDEAGRVLFKKTDHVPNAEKHCANSLHSKTRKKRIAQTLSKLIKSDPLLNKGERSRRVRPSVRPSVRPCVTRVA</sequence>
<dbReference type="EMBL" id="AZBU02000006">
    <property type="protein sequence ID" value="TKR73315.1"/>
    <property type="molecule type" value="Genomic_DNA"/>
</dbReference>
<feature type="region of interest" description="Disordered" evidence="1">
    <location>
        <begin position="60"/>
        <end position="95"/>
    </location>
</feature>
<proteinExistence type="predicted"/>
<reference evidence="2 3" key="2">
    <citation type="journal article" date="2019" name="G3 (Bethesda)">
        <title>Hybrid Assembly of the Genome of the Entomopathogenic Nematode Steinernema carpocapsae Identifies the X-Chromosome.</title>
        <authorList>
            <person name="Serra L."/>
            <person name="Macchietto M."/>
            <person name="Macias-Munoz A."/>
            <person name="McGill C.J."/>
            <person name="Rodriguez I.M."/>
            <person name="Rodriguez B."/>
            <person name="Murad R."/>
            <person name="Mortazavi A."/>
        </authorList>
    </citation>
    <scope>NUCLEOTIDE SEQUENCE [LARGE SCALE GENOMIC DNA]</scope>
    <source>
        <strain evidence="2 3">ALL</strain>
    </source>
</reference>
<evidence type="ECO:0000313" key="3">
    <source>
        <dbReference type="Proteomes" id="UP000298663"/>
    </source>
</evidence>
<reference evidence="2 3" key="1">
    <citation type="journal article" date="2015" name="Genome Biol.">
        <title>Comparative genomics of Steinernema reveals deeply conserved gene regulatory networks.</title>
        <authorList>
            <person name="Dillman A.R."/>
            <person name="Macchietto M."/>
            <person name="Porter C.F."/>
            <person name="Rogers A."/>
            <person name="Williams B."/>
            <person name="Antoshechkin I."/>
            <person name="Lee M.M."/>
            <person name="Goodwin Z."/>
            <person name="Lu X."/>
            <person name="Lewis E.E."/>
            <person name="Goodrich-Blair H."/>
            <person name="Stock S.P."/>
            <person name="Adams B.J."/>
            <person name="Sternberg P.W."/>
            <person name="Mortazavi A."/>
        </authorList>
    </citation>
    <scope>NUCLEOTIDE SEQUENCE [LARGE SCALE GENOMIC DNA]</scope>
    <source>
        <strain evidence="2 3">ALL</strain>
    </source>
</reference>
<feature type="region of interest" description="Disordered" evidence="1">
    <location>
        <begin position="1"/>
        <end position="20"/>
    </location>
</feature>
<name>A0A4V6A0Z5_STECR</name>
<protein>
    <submittedName>
        <fullName evidence="2">Uncharacterized protein</fullName>
    </submittedName>
</protein>
<evidence type="ECO:0000256" key="1">
    <source>
        <dbReference type="SAM" id="MobiDB-lite"/>
    </source>
</evidence>
<dbReference type="Proteomes" id="UP000298663">
    <property type="component" value="Unassembled WGS sequence"/>
</dbReference>